<dbReference type="EMBL" id="JAGETT010000073">
    <property type="protein sequence ID" value="MBO1920020.1"/>
    <property type="molecule type" value="Genomic_DNA"/>
</dbReference>
<protein>
    <submittedName>
        <fullName evidence="1">Uncharacterized protein</fullName>
    </submittedName>
</protein>
<proteinExistence type="predicted"/>
<gene>
    <name evidence="1" type="ORF">J4710_09435</name>
</gene>
<dbReference type="AlphaFoldDB" id="A0A939NC99"/>
<organism evidence="1">
    <name type="scientific">Staphylococcus xylosus</name>
    <dbReference type="NCBI Taxonomy" id="1288"/>
    <lineage>
        <taxon>Bacteria</taxon>
        <taxon>Bacillati</taxon>
        <taxon>Bacillota</taxon>
        <taxon>Bacilli</taxon>
        <taxon>Bacillales</taxon>
        <taxon>Staphylococcaceae</taxon>
        <taxon>Staphylococcus</taxon>
    </lineage>
</organism>
<evidence type="ECO:0000313" key="1">
    <source>
        <dbReference type="EMBL" id="MBO1920020.1"/>
    </source>
</evidence>
<name>A0A939NC99_STAXY</name>
<sequence>MNKITCLLIGHEPFGNDKYENMKYKDIAANIDENICFDDIAFYLSQKGSNYKINYNSIISYTRMLGVINKIKIDENNFVNLNSNAINKITNLAKEGVYLVNFKELETMNF</sequence>
<comment type="caution">
    <text evidence="1">The sequence shown here is derived from an EMBL/GenBank/DDBJ whole genome shotgun (WGS) entry which is preliminary data.</text>
</comment>
<accession>A0A939NC99</accession>
<reference evidence="1" key="1">
    <citation type="submission" date="2021-03" db="EMBL/GenBank/DDBJ databases">
        <title>Molecular epidemiology and mechanisms of colistin and carbapenem resistance in Enterobacteriaceae from clinical isolates, the environment and porcine samples in Pretoria, South Africa.</title>
        <authorList>
            <person name="Bogoshi D."/>
            <person name="Mbelle N.M."/>
            <person name="Naidoo V."/>
            <person name="Osei Sekyere J."/>
        </authorList>
    </citation>
    <scope>NUCLEOTIDE SEQUENCE</scope>
    <source>
        <strain evidence="1">ESB009</strain>
    </source>
</reference>